<evidence type="ECO:0000313" key="9">
    <source>
        <dbReference type="Proteomes" id="UP000562982"/>
    </source>
</evidence>
<dbReference type="EMBL" id="JABEQI010000004">
    <property type="protein sequence ID" value="MBB2186625.1"/>
    <property type="molecule type" value="Genomic_DNA"/>
</dbReference>
<dbReference type="PANTHER" id="PTHR47506">
    <property type="entry name" value="TRANSCRIPTIONAL REGULATORY PROTEIN"/>
    <property type="match status" value="1"/>
</dbReference>
<evidence type="ECO:0000256" key="1">
    <source>
        <dbReference type="ARBA" id="ARBA00023015"/>
    </source>
</evidence>
<dbReference type="PROSITE" id="PS50977">
    <property type="entry name" value="HTH_TETR_2"/>
    <property type="match status" value="1"/>
</dbReference>
<dbReference type="Pfam" id="PF00440">
    <property type="entry name" value="TetR_N"/>
    <property type="match status" value="1"/>
</dbReference>
<organism evidence="7 8">
    <name type="scientific">Gluconacetobacter liquefaciens</name>
    <name type="common">Acetobacter liquefaciens</name>
    <dbReference type="NCBI Taxonomy" id="89584"/>
    <lineage>
        <taxon>Bacteria</taxon>
        <taxon>Pseudomonadati</taxon>
        <taxon>Pseudomonadota</taxon>
        <taxon>Alphaproteobacteria</taxon>
        <taxon>Acetobacterales</taxon>
        <taxon>Acetobacteraceae</taxon>
        <taxon>Gluconacetobacter</taxon>
    </lineage>
</organism>
<sequence>MARPREFDEEAVLDGAVACFWRQGFDATSIRDLVGETGLTAASLYNAFGDKRSLFRLALERYIEAGIGPRIARYEVMTPLEGVRGYLEDVMARSLNDPENKGCMVVNAALEFAARDAEFRPVIVGTFARIEAFFLDCIERGQQDGSITRLLAAADLARHCLAVLMGVRVLVRVRPERAVLNGAVAALMASLAAGPGERADASPVGAISRED</sequence>
<dbReference type="PANTHER" id="PTHR47506:SF1">
    <property type="entry name" value="HTH-TYPE TRANSCRIPTIONAL REGULATOR YJDC"/>
    <property type="match status" value="1"/>
</dbReference>
<dbReference type="Proteomes" id="UP000254958">
    <property type="component" value="Unassembled WGS sequence"/>
</dbReference>
<comment type="caution">
    <text evidence="7">The sequence shown here is derived from an EMBL/GenBank/DDBJ whole genome shotgun (WGS) entry which is preliminary data.</text>
</comment>
<dbReference type="GO" id="GO:0003677">
    <property type="term" value="F:DNA binding"/>
    <property type="evidence" value="ECO:0007669"/>
    <property type="project" value="UniProtKB-UniRule"/>
</dbReference>
<dbReference type="Gene3D" id="1.10.10.60">
    <property type="entry name" value="Homeodomain-like"/>
    <property type="match status" value="1"/>
</dbReference>
<reference evidence="7 8" key="1">
    <citation type="submission" date="2018-07" db="EMBL/GenBank/DDBJ databases">
        <title>Genomic Encyclopedia of Type Strains, Phase IV (KMG-IV): sequencing the most valuable type-strain genomes for metagenomic binning, comparative biology and taxonomic classification.</title>
        <authorList>
            <person name="Goeker M."/>
        </authorList>
    </citation>
    <scope>NUCLEOTIDE SEQUENCE [LARGE SCALE GENOMIC DNA]</scope>
    <source>
        <strain evidence="7 8">DSM 5603</strain>
    </source>
</reference>
<dbReference type="SUPFAM" id="SSF48498">
    <property type="entry name" value="Tetracyclin repressor-like, C-terminal domain"/>
    <property type="match status" value="1"/>
</dbReference>
<protein>
    <submittedName>
        <fullName evidence="7">TetR family transcriptional regulator</fullName>
    </submittedName>
    <submittedName>
        <fullName evidence="6">TetR/AcrR family transcriptional regulator</fullName>
    </submittedName>
</protein>
<dbReference type="InterPro" id="IPR023772">
    <property type="entry name" value="DNA-bd_HTH_TetR-type_CS"/>
</dbReference>
<evidence type="ECO:0000256" key="2">
    <source>
        <dbReference type="ARBA" id="ARBA00023125"/>
    </source>
</evidence>
<evidence type="ECO:0000313" key="7">
    <source>
        <dbReference type="EMBL" id="RDI38294.1"/>
    </source>
</evidence>
<dbReference type="SUPFAM" id="SSF46689">
    <property type="entry name" value="Homeodomain-like"/>
    <property type="match status" value="1"/>
</dbReference>
<dbReference type="InterPro" id="IPR011075">
    <property type="entry name" value="TetR_C"/>
</dbReference>
<dbReference type="EMBL" id="QQAW01000004">
    <property type="protein sequence ID" value="RDI38294.1"/>
    <property type="molecule type" value="Genomic_DNA"/>
</dbReference>
<feature type="domain" description="HTH tetR-type" evidence="5">
    <location>
        <begin position="6"/>
        <end position="66"/>
    </location>
</feature>
<evidence type="ECO:0000259" key="5">
    <source>
        <dbReference type="PROSITE" id="PS50977"/>
    </source>
</evidence>
<dbReference type="Pfam" id="PF16925">
    <property type="entry name" value="TetR_C_13"/>
    <property type="match status" value="1"/>
</dbReference>
<name>A0A370G702_GLULI</name>
<evidence type="ECO:0000256" key="3">
    <source>
        <dbReference type="ARBA" id="ARBA00023163"/>
    </source>
</evidence>
<accession>A0A370G702</accession>
<gene>
    <name evidence="7" type="ORF">C7453_104239</name>
    <name evidence="6" type="ORF">HLH32_09535</name>
</gene>
<dbReference type="Gene3D" id="1.10.357.10">
    <property type="entry name" value="Tetracycline Repressor, domain 2"/>
    <property type="match status" value="1"/>
</dbReference>
<dbReference type="InterPro" id="IPR001647">
    <property type="entry name" value="HTH_TetR"/>
</dbReference>
<dbReference type="RefSeq" id="WP_114727288.1">
    <property type="nucleotide sequence ID" value="NZ_BJMI01000003.1"/>
</dbReference>
<keyword evidence="2 4" id="KW-0238">DNA-binding</keyword>
<dbReference type="InterPro" id="IPR009057">
    <property type="entry name" value="Homeodomain-like_sf"/>
</dbReference>
<proteinExistence type="predicted"/>
<keyword evidence="3" id="KW-0804">Transcription</keyword>
<keyword evidence="8" id="KW-1185">Reference proteome</keyword>
<dbReference type="Proteomes" id="UP000562982">
    <property type="component" value="Unassembled WGS sequence"/>
</dbReference>
<evidence type="ECO:0000256" key="4">
    <source>
        <dbReference type="PROSITE-ProRule" id="PRU00335"/>
    </source>
</evidence>
<dbReference type="OrthoDB" id="9795242at2"/>
<feature type="DNA-binding region" description="H-T-H motif" evidence="4">
    <location>
        <begin position="29"/>
        <end position="48"/>
    </location>
</feature>
<dbReference type="PROSITE" id="PS01081">
    <property type="entry name" value="HTH_TETR_1"/>
    <property type="match status" value="1"/>
</dbReference>
<evidence type="ECO:0000313" key="6">
    <source>
        <dbReference type="EMBL" id="MBB2186625.1"/>
    </source>
</evidence>
<keyword evidence="1" id="KW-0805">Transcription regulation</keyword>
<reference evidence="6 9" key="2">
    <citation type="submission" date="2020-04" db="EMBL/GenBank/DDBJ databases">
        <title>Description of novel Gluconacetobacter.</title>
        <authorList>
            <person name="Sombolestani A."/>
        </authorList>
    </citation>
    <scope>NUCLEOTIDE SEQUENCE [LARGE SCALE GENOMIC DNA]</scope>
    <source>
        <strain evidence="6 9">LMG 1382</strain>
    </source>
</reference>
<dbReference type="InterPro" id="IPR036271">
    <property type="entry name" value="Tet_transcr_reg_TetR-rel_C_sf"/>
</dbReference>
<evidence type="ECO:0000313" key="8">
    <source>
        <dbReference type="Proteomes" id="UP000254958"/>
    </source>
</evidence>
<dbReference type="AlphaFoldDB" id="A0A370G702"/>